<dbReference type="InterPro" id="IPR003439">
    <property type="entry name" value="ABC_transporter-like_ATP-bd"/>
</dbReference>
<comment type="similarity">
    <text evidence="2">Belongs to the ABC transporter superfamily.</text>
</comment>
<evidence type="ECO:0000259" key="6">
    <source>
        <dbReference type="PROSITE" id="PS50893"/>
    </source>
</evidence>
<dbReference type="GO" id="GO:0055085">
    <property type="term" value="P:transmembrane transport"/>
    <property type="evidence" value="ECO:0007669"/>
    <property type="project" value="UniProtKB-ARBA"/>
</dbReference>
<proteinExistence type="inferred from homology"/>
<dbReference type="Proteomes" id="UP000190135">
    <property type="component" value="Unassembled WGS sequence"/>
</dbReference>
<dbReference type="EMBL" id="FUXL01000002">
    <property type="protein sequence ID" value="SJZ68069.1"/>
    <property type="molecule type" value="Genomic_DNA"/>
</dbReference>
<dbReference type="PANTHER" id="PTHR43776:SF7">
    <property type="entry name" value="D,D-DIPEPTIDE TRANSPORT ATP-BINDING PROTEIN DDPF-RELATED"/>
    <property type="match status" value="1"/>
</dbReference>
<evidence type="ECO:0000256" key="1">
    <source>
        <dbReference type="ARBA" id="ARBA00004417"/>
    </source>
</evidence>
<dbReference type="PROSITE" id="PS00211">
    <property type="entry name" value="ABC_TRANSPORTER_1"/>
    <property type="match status" value="1"/>
</dbReference>
<comment type="subcellular location">
    <subcellularLocation>
        <location evidence="1">Cell inner membrane</location>
        <topology evidence="1">Peripheral membrane protein</topology>
    </subcellularLocation>
</comment>
<dbReference type="FunFam" id="3.40.50.300:FF:000016">
    <property type="entry name" value="Oligopeptide ABC transporter ATP-binding component"/>
    <property type="match status" value="1"/>
</dbReference>
<evidence type="ECO:0000256" key="3">
    <source>
        <dbReference type="ARBA" id="ARBA00022448"/>
    </source>
</evidence>
<keyword evidence="5 7" id="KW-0067">ATP-binding</keyword>
<dbReference type="GO" id="GO:0005524">
    <property type="term" value="F:ATP binding"/>
    <property type="evidence" value="ECO:0007669"/>
    <property type="project" value="UniProtKB-KW"/>
</dbReference>
<dbReference type="SUPFAM" id="SSF52540">
    <property type="entry name" value="P-loop containing nucleoside triphosphate hydrolases"/>
    <property type="match status" value="1"/>
</dbReference>
<dbReference type="Pfam" id="PF00005">
    <property type="entry name" value="ABC_tran"/>
    <property type="match status" value="1"/>
</dbReference>
<dbReference type="OrthoDB" id="8456289at2"/>
<dbReference type="PANTHER" id="PTHR43776">
    <property type="entry name" value="TRANSPORT ATP-BINDING PROTEIN"/>
    <property type="match status" value="1"/>
</dbReference>
<evidence type="ECO:0000313" key="8">
    <source>
        <dbReference type="Proteomes" id="UP000190135"/>
    </source>
</evidence>
<dbReference type="Pfam" id="PF08352">
    <property type="entry name" value="oligo_HPY"/>
    <property type="match status" value="1"/>
</dbReference>
<keyword evidence="4" id="KW-0547">Nucleotide-binding</keyword>
<dbReference type="GO" id="GO:0015833">
    <property type="term" value="P:peptide transport"/>
    <property type="evidence" value="ECO:0007669"/>
    <property type="project" value="InterPro"/>
</dbReference>
<dbReference type="GO" id="GO:0005886">
    <property type="term" value="C:plasma membrane"/>
    <property type="evidence" value="ECO:0007669"/>
    <property type="project" value="UniProtKB-SubCell"/>
</dbReference>
<dbReference type="Gene3D" id="3.40.50.300">
    <property type="entry name" value="P-loop containing nucleotide triphosphate hydrolases"/>
    <property type="match status" value="1"/>
</dbReference>
<sequence>MSDPAPLLTVEGVTRVHGGRRFLQRTAPVVALDNVSLSIGHGEVLGVVGESGSGKSTLARIAMALERPTAGRVLFEGNDLFALSSREIAPLRREFQMVFQDPYGSLDPRHRVGRIVAEPLHLVTPRLGRRARRERVAEVLASVGLSPDDASRHPHEFSGGQRQRIAIARALATRPKLLIADEAVSALDLSVQAQVLNLFMDLQEQQNLAILFISHDLAVVEAIADRIAVMYRGHLVEIGPADVVLRQPQHPYSRMLSRVASATHVQPGVTNPSPASVARRMEIDVTADPAVPRAAPLNSSSLRGCIFQARCPYADKLCRQYPPILRPTSTEGFAACHHANTLSSTEQ</sequence>
<evidence type="ECO:0000313" key="7">
    <source>
        <dbReference type="EMBL" id="SJZ68069.1"/>
    </source>
</evidence>
<dbReference type="InterPro" id="IPR013563">
    <property type="entry name" value="Oligopep_ABC_C"/>
</dbReference>
<organism evidence="7 8">
    <name type="scientific">Consotaella salsifontis</name>
    <dbReference type="NCBI Taxonomy" id="1365950"/>
    <lineage>
        <taxon>Bacteria</taxon>
        <taxon>Pseudomonadati</taxon>
        <taxon>Pseudomonadota</taxon>
        <taxon>Alphaproteobacteria</taxon>
        <taxon>Hyphomicrobiales</taxon>
        <taxon>Aurantimonadaceae</taxon>
        <taxon>Consotaella</taxon>
    </lineage>
</organism>
<reference evidence="7 8" key="1">
    <citation type="submission" date="2017-02" db="EMBL/GenBank/DDBJ databases">
        <authorList>
            <person name="Peterson S.W."/>
        </authorList>
    </citation>
    <scope>NUCLEOTIDE SEQUENCE [LARGE SCALE GENOMIC DNA]</scope>
    <source>
        <strain evidence="7 8">USBA 369</strain>
    </source>
</reference>
<gene>
    <name evidence="7" type="ORF">SAMN05428963_102183</name>
</gene>
<dbReference type="STRING" id="1365950.SAMN05428963_102183"/>
<dbReference type="GO" id="GO:0016887">
    <property type="term" value="F:ATP hydrolysis activity"/>
    <property type="evidence" value="ECO:0007669"/>
    <property type="project" value="InterPro"/>
</dbReference>
<dbReference type="InterPro" id="IPR017871">
    <property type="entry name" value="ABC_transporter-like_CS"/>
</dbReference>
<dbReference type="InterPro" id="IPR050319">
    <property type="entry name" value="ABC_transp_ATP-bind"/>
</dbReference>
<dbReference type="RefSeq" id="WP_078706880.1">
    <property type="nucleotide sequence ID" value="NZ_FUXL01000002.1"/>
</dbReference>
<accession>A0A1T4MLX4</accession>
<keyword evidence="3" id="KW-0813">Transport</keyword>
<keyword evidence="8" id="KW-1185">Reference proteome</keyword>
<dbReference type="CDD" id="cd03257">
    <property type="entry name" value="ABC_NikE_OppD_transporters"/>
    <property type="match status" value="1"/>
</dbReference>
<dbReference type="AlphaFoldDB" id="A0A1T4MLX4"/>
<evidence type="ECO:0000256" key="2">
    <source>
        <dbReference type="ARBA" id="ARBA00005417"/>
    </source>
</evidence>
<evidence type="ECO:0000256" key="5">
    <source>
        <dbReference type="ARBA" id="ARBA00022840"/>
    </source>
</evidence>
<dbReference type="PROSITE" id="PS50893">
    <property type="entry name" value="ABC_TRANSPORTER_2"/>
    <property type="match status" value="1"/>
</dbReference>
<dbReference type="InterPro" id="IPR003593">
    <property type="entry name" value="AAA+_ATPase"/>
</dbReference>
<name>A0A1T4MLX4_9HYPH</name>
<evidence type="ECO:0000256" key="4">
    <source>
        <dbReference type="ARBA" id="ARBA00022741"/>
    </source>
</evidence>
<dbReference type="SMART" id="SM00382">
    <property type="entry name" value="AAA"/>
    <property type="match status" value="1"/>
</dbReference>
<dbReference type="InterPro" id="IPR027417">
    <property type="entry name" value="P-loop_NTPase"/>
</dbReference>
<feature type="domain" description="ABC transporter" evidence="6">
    <location>
        <begin position="8"/>
        <end position="257"/>
    </location>
</feature>
<protein>
    <submittedName>
        <fullName evidence="7">Peptide/nickel transport system ATP-binding protein</fullName>
    </submittedName>
</protein>